<evidence type="ECO:0000256" key="4">
    <source>
        <dbReference type="ARBA" id="ARBA00023306"/>
    </source>
</evidence>
<dbReference type="InterPro" id="IPR013763">
    <property type="entry name" value="Cyclin-like_dom"/>
</dbReference>
<dbReference type="CDD" id="cd20537">
    <property type="entry name" value="CYCLIN_CCNO-like_rpt2"/>
    <property type="match status" value="1"/>
</dbReference>
<sequence>MAYSQPDGSYCAEFDQHQHRISAQEVAQMMSRQRQELIGNELSRIAGDEYMEDIIQHLRQMEKETLPDASLIDLQPEIDWVKRPCLVNFLIEAHAFFDLLPETLFLTINLIDRYCTKRVVLEKYYQLVGCTALLIAAKYGDERIHIPKIRQLEDICRGLYDAGLFTHMERHILNTLDWVIGHPTVDFFTQLLVLEEGHDQVVTHMATYLCEIALYHRDFVSTLPTVMAQSSLDLARVILDHPKAKNGEHWGPVANSTRIALWRHCQNPSPTLARKYSTAGYSEVSQRLARFITQQSAIIHQGPGPSSLMATTIDNWRGDTYRTSQREHDLLHIYPTPPSTPDINSWMRN</sequence>
<dbReference type="InterPro" id="IPR039361">
    <property type="entry name" value="Cyclin"/>
</dbReference>
<reference evidence="7" key="1">
    <citation type="submission" date="2019-05" db="EMBL/GenBank/DDBJ databases">
        <authorList>
            <person name="Piombo E."/>
        </authorList>
    </citation>
    <scope>NUCLEOTIDE SEQUENCE</scope>
    <source>
        <strain evidence="7">C2S</strain>
    </source>
</reference>
<evidence type="ECO:0000256" key="3">
    <source>
        <dbReference type="ARBA" id="ARBA00023127"/>
    </source>
</evidence>
<dbReference type="SUPFAM" id="SSF47954">
    <property type="entry name" value="Cyclin-like"/>
    <property type="match status" value="2"/>
</dbReference>
<keyword evidence="4" id="KW-0131">Cell cycle</keyword>
<gene>
    <name evidence="7" type="ORF">C2S_10928</name>
</gene>
<organism evidence="7 8">
    <name type="scientific">Fusarium fujikuroi</name>
    <name type="common">Bakanae and foot rot disease fungus</name>
    <name type="synonym">Gibberella fujikuroi</name>
    <dbReference type="NCBI Taxonomy" id="5127"/>
    <lineage>
        <taxon>Eukaryota</taxon>
        <taxon>Fungi</taxon>
        <taxon>Dikarya</taxon>
        <taxon>Ascomycota</taxon>
        <taxon>Pezizomycotina</taxon>
        <taxon>Sordariomycetes</taxon>
        <taxon>Hypocreomycetidae</taxon>
        <taxon>Hypocreales</taxon>
        <taxon>Nectriaceae</taxon>
        <taxon>Fusarium</taxon>
        <taxon>Fusarium fujikuroi species complex</taxon>
    </lineage>
</organism>
<evidence type="ECO:0000259" key="6">
    <source>
        <dbReference type="SMART" id="SM00385"/>
    </source>
</evidence>
<dbReference type="GO" id="GO:0051726">
    <property type="term" value="P:regulation of cell cycle"/>
    <property type="evidence" value="ECO:0007669"/>
    <property type="project" value="UniProtKB-ARBA"/>
</dbReference>
<dbReference type="FunFam" id="1.10.472.10:FF:000010">
    <property type="entry name" value="G1/S-specific cyclin Cln1"/>
    <property type="match status" value="1"/>
</dbReference>
<dbReference type="InterPro" id="IPR006671">
    <property type="entry name" value="Cyclin_N"/>
</dbReference>
<dbReference type="GO" id="GO:0044843">
    <property type="term" value="P:cell cycle G1/S phase transition"/>
    <property type="evidence" value="ECO:0007669"/>
    <property type="project" value="UniProtKB-ARBA"/>
</dbReference>
<evidence type="ECO:0000256" key="5">
    <source>
        <dbReference type="RuleBase" id="RU000383"/>
    </source>
</evidence>
<feature type="domain" description="Cyclin-like" evidence="6">
    <location>
        <begin position="88"/>
        <end position="174"/>
    </location>
</feature>
<dbReference type="SMART" id="SM00385">
    <property type="entry name" value="CYCLIN"/>
    <property type="match status" value="1"/>
</dbReference>
<dbReference type="GO" id="GO:0016538">
    <property type="term" value="F:cyclin-dependent protein serine/threonine kinase regulator activity"/>
    <property type="evidence" value="ECO:0007669"/>
    <property type="project" value="UniProtKB-ARBA"/>
</dbReference>
<evidence type="ECO:0000256" key="1">
    <source>
        <dbReference type="ARBA" id="ARBA00008742"/>
    </source>
</evidence>
<dbReference type="AlphaFoldDB" id="A0A2H3SG26"/>
<evidence type="ECO:0000313" key="7">
    <source>
        <dbReference type="EMBL" id="VTT78209.1"/>
    </source>
</evidence>
<dbReference type="Pfam" id="PF00134">
    <property type="entry name" value="Cyclin_N"/>
    <property type="match status" value="1"/>
</dbReference>
<comment type="similarity">
    <text evidence="1 5">Belongs to the cyclin family.</text>
</comment>
<dbReference type="EMBL" id="CABFJX010000391">
    <property type="protein sequence ID" value="VTT78209.1"/>
    <property type="molecule type" value="Genomic_DNA"/>
</dbReference>
<dbReference type="PANTHER" id="PTHR10177">
    <property type="entry name" value="CYCLINS"/>
    <property type="match status" value="1"/>
</dbReference>
<dbReference type="InterPro" id="IPR036915">
    <property type="entry name" value="Cyclin-like_sf"/>
</dbReference>
<proteinExistence type="inferred from homology"/>
<dbReference type="Pfam" id="PF02984">
    <property type="entry name" value="Cyclin_C"/>
    <property type="match status" value="1"/>
</dbReference>
<evidence type="ECO:0000256" key="2">
    <source>
        <dbReference type="ARBA" id="ARBA00022618"/>
    </source>
</evidence>
<evidence type="ECO:0000313" key="8">
    <source>
        <dbReference type="Proteomes" id="UP000760494"/>
    </source>
</evidence>
<dbReference type="GO" id="GO:0051301">
    <property type="term" value="P:cell division"/>
    <property type="evidence" value="ECO:0007669"/>
    <property type="project" value="UniProtKB-KW"/>
</dbReference>
<comment type="caution">
    <text evidence="7">The sequence shown here is derived from an EMBL/GenBank/DDBJ whole genome shotgun (WGS) entry which is preliminary data.</text>
</comment>
<keyword evidence="3 5" id="KW-0195">Cyclin</keyword>
<dbReference type="PROSITE" id="PS00292">
    <property type="entry name" value="CYCLINS"/>
    <property type="match status" value="1"/>
</dbReference>
<protein>
    <recommendedName>
        <fullName evidence="6">Cyclin-like domain-containing protein</fullName>
    </recommendedName>
</protein>
<dbReference type="InterPro" id="IPR048258">
    <property type="entry name" value="Cyclins_cyclin-box"/>
</dbReference>
<name>A0A2H3SG26_FUSFU</name>
<accession>A0A2H3SG26</accession>
<keyword evidence="2" id="KW-0132">Cell division</keyword>
<dbReference type="Proteomes" id="UP000760494">
    <property type="component" value="Unassembled WGS sequence"/>
</dbReference>
<dbReference type="Gene3D" id="1.10.472.10">
    <property type="entry name" value="Cyclin-like"/>
    <property type="match status" value="2"/>
</dbReference>
<dbReference type="InterPro" id="IPR004367">
    <property type="entry name" value="Cyclin_C-dom"/>
</dbReference>